<gene>
    <name evidence="1" type="ORF">Pmi06nite_45330</name>
</gene>
<dbReference type="EMBL" id="BOOO01000022">
    <property type="protein sequence ID" value="GII31091.1"/>
    <property type="molecule type" value="Genomic_DNA"/>
</dbReference>
<evidence type="ECO:0000313" key="1">
    <source>
        <dbReference type="EMBL" id="GII31091.1"/>
    </source>
</evidence>
<organism evidence="1 2">
    <name type="scientific">Planotetraspora mira</name>
    <dbReference type="NCBI Taxonomy" id="58121"/>
    <lineage>
        <taxon>Bacteria</taxon>
        <taxon>Bacillati</taxon>
        <taxon>Actinomycetota</taxon>
        <taxon>Actinomycetes</taxon>
        <taxon>Streptosporangiales</taxon>
        <taxon>Streptosporangiaceae</taxon>
        <taxon>Planotetraspora</taxon>
    </lineage>
</organism>
<dbReference type="Pfam" id="PF19875">
    <property type="entry name" value="DUF6348"/>
    <property type="match status" value="1"/>
</dbReference>
<name>A0A8J3TRS1_9ACTN</name>
<dbReference type="AlphaFoldDB" id="A0A8J3TRS1"/>
<dbReference type="InterPro" id="IPR045929">
    <property type="entry name" value="DUF6348"/>
</dbReference>
<keyword evidence="2" id="KW-1185">Reference proteome</keyword>
<dbReference type="Proteomes" id="UP000650628">
    <property type="component" value="Unassembled WGS sequence"/>
</dbReference>
<accession>A0A8J3TRS1</accession>
<reference evidence="1 2" key="1">
    <citation type="submission" date="2021-01" db="EMBL/GenBank/DDBJ databases">
        <title>Whole genome shotgun sequence of Planotetraspora mira NBRC 15435.</title>
        <authorList>
            <person name="Komaki H."/>
            <person name="Tamura T."/>
        </authorList>
    </citation>
    <scope>NUCLEOTIDE SEQUENCE [LARGE SCALE GENOMIC DNA]</scope>
    <source>
        <strain evidence="1 2">NBRC 15435</strain>
    </source>
</reference>
<protein>
    <submittedName>
        <fullName evidence="1">Uncharacterized protein</fullName>
    </submittedName>
</protein>
<comment type="caution">
    <text evidence="1">The sequence shown here is derived from an EMBL/GenBank/DDBJ whole genome shotgun (WGS) entry which is preliminary data.</text>
</comment>
<evidence type="ECO:0000313" key="2">
    <source>
        <dbReference type="Proteomes" id="UP000650628"/>
    </source>
</evidence>
<proteinExistence type="predicted"/>
<sequence>MDDVRLPDEVVLDKLARRLSAATGDPWAVRESMIKGPGTLGIFLGEDHTGSARHLDLNFVFNLDRPVETLISDCTTGLGSTVEEAVDRAIEMWLGTTGAALLELLRRDGSFAAHFPADDPEGFPGWHTIHGGISGWGAGEGHDVVQQWLIDNPLLPRLAPALHDALDRGSLIGVKVFFGGSAGREIAEVRVNGGVHEGASLALAGLDWPRKQDGLSYARTFMLLVHPQEPATAENA</sequence>
<dbReference type="RefSeq" id="WP_203955011.1">
    <property type="nucleotide sequence ID" value="NZ_BOOO01000022.1"/>
</dbReference>